<evidence type="ECO:0000256" key="4">
    <source>
        <dbReference type="ARBA" id="ARBA00023239"/>
    </source>
</evidence>
<dbReference type="InterPro" id="IPR015424">
    <property type="entry name" value="PyrdxlP-dep_Trfase"/>
</dbReference>
<keyword evidence="4" id="KW-0456">Lyase</keyword>
<dbReference type="PANTHER" id="PTHR43525">
    <property type="entry name" value="PROTEIN MALY"/>
    <property type="match status" value="1"/>
</dbReference>
<dbReference type="InterPro" id="IPR015422">
    <property type="entry name" value="PyrdxlP-dep_Trfase_small"/>
</dbReference>
<dbReference type="Gene3D" id="3.90.1150.10">
    <property type="entry name" value="Aspartate Aminotransferase, domain 1"/>
    <property type="match status" value="1"/>
</dbReference>
<name>A0AAU7DVF8_9MICO</name>
<dbReference type="InterPro" id="IPR051798">
    <property type="entry name" value="Class-II_PLP-Dep_Aminotrans"/>
</dbReference>
<dbReference type="GO" id="GO:0030170">
    <property type="term" value="F:pyridoxal phosphate binding"/>
    <property type="evidence" value="ECO:0007669"/>
    <property type="project" value="InterPro"/>
</dbReference>
<evidence type="ECO:0000256" key="1">
    <source>
        <dbReference type="ARBA" id="ARBA00001933"/>
    </source>
</evidence>
<dbReference type="PANTHER" id="PTHR43525:SF2">
    <property type="entry name" value="CYSTATHIONINE BETA-LYASE-RELATED"/>
    <property type="match status" value="1"/>
</dbReference>
<gene>
    <name evidence="7" type="ORF">V5R04_14020</name>
</gene>
<evidence type="ECO:0000313" key="7">
    <source>
        <dbReference type="EMBL" id="XBH21309.1"/>
    </source>
</evidence>
<dbReference type="GO" id="GO:0047804">
    <property type="term" value="F:cysteine-S-conjugate beta-lyase activity"/>
    <property type="evidence" value="ECO:0007669"/>
    <property type="project" value="UniProtKB-EC"/>
</dbReference>
<dbReference type="EC" id="4.4.1.13" evidence="2"/>
<reference evidence="7" key="1">
    <citation type="submission" date="2024-02" db="EMBL/GenBank/DDBJ databases">
        <title>Tomenella chthoni gen. nov. sp. nov., a member of the family Jonesiaceae isolated from bat guano.</title>
        <authorList>
            <person name="Miller S.L."/>
            <person name="King J."/>
            <person name="Sankaranarayanan K."/>
            <person name="Lawson P.A."/>
        </authorList>
    </citation>
    <scope>NUCLEOTIDE SEQUENCE</scope>
    <source>
        <strain evidence="7">BS-20</strain>
    </source>
</reference>
<keyword evidence="7" id="KW-0808">Transferase</keyword>
<proteinExistence type="inferred from homology"/>
<organism evidence="7">
    <name type="scientific">Jonesiaceae bacterium BS-20</name>
    <dbReference type="NCBI Taxonomy" id="3120821"/>
    <lineage>
        <taxon>Bacteria</taxon>
        <taxon>Bacillati</taxon>
        <taxon>Actinomycetota</taxon>
        <taxon>Actinomycetes</taxon>
        <taxon>Micrococcales</taxon>
        <taxon>Jonesiaceae</taxon>
    </lineage>
</organism>
<evidence type="ECO:0000256" key="5">
    <source>
        <dbReference type="ARBA" id="ARBA00037974"/>
    </source>
</evidence>
<dbReference type="EMBL" id="CP146203">
    <property type="protein sequence ID" value="XBH21309.1"/>
    <property type="molecule type" value="Genomic_DNA"/>
</dbReference>
<dbReference type="InterPro" id="IPR004839">
    <property type="entry name" value="Aminotransferase_I/II_large"/>
</dbReference>
<dbReference type="GO" id="GO:0008483">
    <property type="term" value="F:transaminase activity"/>
    <property type="evidence" value="ECO:0007669"/>
    <property type="project" value="UniProtKB-KW"/>
</dbReference>
<dbReference type="AlphaFoldDB" id="A0AAU7DVF8"/>
<sequence>MTSAAGNPFNTLSLAQLRTRTSVKWATHGPDVLPLWVAEMDVLPDPVIANAVAQALAVGDTGYPASFTTHPKIELSQASSDYDYRTLPCYAHALADFSRERWGWDFKDTSSRPVSDVMYGIFHLVRTLANGGTVVVSDPVYPPFTAYSAYAGATVRAARLSAQGRLDFDELDRAFVGANVFILCNPQNPSGVPHTREELTQLLALANKHGVRIISDEVHAPLTSPAAARALGRDPFTPLLSLPGAERSFTVTSAAKGWNLAGFKAALIIAGDDAVADFDNMFAHAPDSASHLSVIAHTAAIMWARPWLDSIREGLDENRAYFETKLGQLIPTAKALPASATYLSWVDFSGVTTASGKSLGEDPAAFFLAEAKVAINSGPSFGSTGVQHARINIGTSHEVIDLALTQMAAALAQN</sequence>
<comment type="similarity">
    <text evidence="5">Belongs to the class-II pyridoxal-phosphate-dependent aminotransferase family. MalY/PatB cystathionine beta-lyase subfamily.</text>
</comment>
<dbReference type="CDD" id="cd00609">
    <property type="entry name" value="AAT_like"/>
    <property type="match status" value="1"/>
</dbReference>
<evidence type="ECO:0000256" key="3">
    <source>
        <dbReference type="ARBA" id="ARBA00022898"/>
    </source>
</evidence>
<keyword evidence="3" id="KW-0663">Pyridoxal phosphate</keyword>
<feature type="domain" description="Aminotransferase class I/classII large" evidence="6">
    <location>
        <begin position="83"/>
        <end position="404"/>
    </location>
</feature>
<dbReference type="Pfam" id="PF00155">
    <property type="entry name" value="Aminotran_1_2"/>
    <property type="match status" value="1"/>
</dbReference>
<comment type="cofactor">
    <cofactor evidence="1">
        <name>pyridoxal 5'-phosphate</name>
        <dbReference type="ChEBI" id="CHEBI:597326"/>
    </cofactor>
</comment>
<accession>A0AAU7DVF8</accession>
<dbReference type="SUPFAM" id="SSF53383">
    <property type="entry name" value="PLP-dependent transferases"/>
    <property type="match status" value="1"/>
</dbReference>
<evidence type="ECO:0000259" key="6">
    <source>
        <dbReference type="Pfam" id="PF00155"/>
    </source>
</evidence>
<protein>
    <recommendedName>
        <fullName evidence="2">cysteine-S-conjugate beta-lyase</fullName>
        <ecNumber evidence="2">4.4.1.13</ecNumber>
    </recommendedName>
</protein>
<evidence type="ECO:0000256" key="2">
    <source>
        <dbReference type="ARBA" id="ARBA00012224"/>
    </source>
</evidence>
<dbReference type="Gene3D" id="3.40.640.10">
    <property type="entry name" value="Type I PLP-dependent aspartate aminotransferase-like (Major domain)"/>
    <property type="match status" value="1"/>
</dbReference>
<keyword evidence="7" id="KW-0032">Aminotransferase</keyword>
<dbReference type="InterPro" id="IPR015421">
    <property type="entry name" value="PyrdxlP-dep_Trfase_major"/>
</dbReference>